<reference evidence="11" key="1">
    <citation type="journal article" date="2020" name="Stud. Mycol.">
        <title>101 Dothideomycetes genomes: a test case for predicting lifestyles and emergence of pathogens.</title>
        <authorList>
            <person name="Haridas S."/>
            <person name="Albert R."/>
            <person name="Binder M."/>
            <person name="Bloem J."/>
            <person name="Labutti K."/>
            <person name="Salamov A."/>
            <person name="Andreopoulos B."/>
            <person name="Baker S."/>
            <person name="Barry K."/>
            <person name="Bills G."/>
            <person name="Bluhm B."/>
            <person name="Cannon C."/>
            <person name="Castanera R."/>
            <person name="Culley D."/>
            <person name="Daum C."/>
            <person name="Ezra D."/>
            <person name="Gonzalez J."/>
            <person name="Henrissat B."/>
            <person name="Kuo A."/>
            <person name="Liang C."/>
            <person name="Lipzen A."/>
            <person name="Lutzoni F."/>
            <person name="Magnuson J."/>
            <person name="Mondo S."/>
            <person name="Nolan M."/>
            <person name="Ohm R."/>
            <person name="Pangilinan J."/>
            <person name="Park H.-J."/>
            <person name="Ramirez L."/>
            <person name="Alfaro M."/>
            <person name="Sun H."/>
            <person name="Tritt A."/>
            <person name="Yoshinaga Y."/>
            <person name="Zwiers L.-H."/>
            <person name="Turgeon B."/>
            <person name="Goodwin S."/>
            <person name="Spatafora J."/>
            <person name="Crous P."/>
            <person name="Grigoriev I."/>
        </authorList>
    </citation>
    <scope>NUCLEOTIDE SEQUENCE</scope>
    <source>
        <strain evidence="11">CBS 379.55</strain>
    </source>
</reference>
<keyword evidence="6 9" id="KW-0378">Hydrolase</keyword>
<dbReference type="GO" id="GO:0006508">
    <property type="term" value="P:proteolysis"/>
    <property type="evidence" value="ECO:0007669"/>
    <property type="project" value="UniProtKB-KW"/>
</dbReference>
<evidence type="ECO:0000313" key="12">
    <source>
        <dbReference type="Proteomes" id="UP000800097"/>
    </source>
</evidence>
<keyword evidence="5 9" id="KW-0479">Metal-binding</keyword>
<evidence type="ECO:0000256" key="2">
    <source>
        <dbReference type="ARBA" id="ARBA00006040"/>
    </source>
</evidence>
<dbReference type="FunFam" id="3.40.390.10:FF:000006">
    <property type="entry name" value="Thimet oligopeptidase 1"/>
    <property type="match status" value="1"/>
</dbReference>
<dbReference type="InterPro" id="IPR024077">
    <property type="entry name" value="Neurolysin/TOP_dom2"/>
</dbReference>
<dbReference type="GO" id="GO:0005758">
    <property type="term" value="C:mitochondrial intermembrane space"/>
    <property type="evidence" value="ECO:0007669"/>
    <property type="project" value="TreeGrafter"/>
</dbReference>
<dbReference type="PANTHER" id="PTHR11804:SF84">
    <property type="entry name" value="SACCHAROLYSIN"/>
    <property type="match status" value="1"/>
</dbReference>
<dbReference type="GO" id="GO:0046872">
    <property type="term" value="F:metal ion binding"/>
    <property type="evidence" value="ECO:0007669"/>
    <property type="project" value="UniProtKB-UniRule"/>
</dbReference>
<keyword evidence="4 9" id="KW-0645">Protease</keyword>
<name>A0A6A6JHP3_WESOR</name>
<keyword evidence="3" id="KW-0963">Cytoplasm</keyword>
<dbReference type="InterPro" id="IPR001567">
    <property type="entry name" value="Pept_M3A_M3B_dom"/>
</dbReference>
<keyword evidence="12" id="KW-1185">Reference proteome</keyword>
<evidence type="ECO:0000256" key="5">
    <source>
        <dbReference type="ARBA" id="ARBA00022723"/>
    </source>
</evidence>
<sequence>MAPERYRTPPQLPPRFTATPESLIEDTKRIIERSRGVQDHIVKSLTPETATFKNTLLPVAHDDNKMALETHIIGFYQAVSTDQKLRDASTEAEKMLDDFSIESSMREDVFRLVDAVAKKKEELDPESQRLLEKDHKSYIRNGLGVPAGPKRDRFKEIKKRLSELSIQFQKNLNEENGGIWFTPEELDGVPEDLVASLKKGEGENEGKVWLTFKYPDLFPTLKYANNAETRKRVFVENENKCNQNVPLFREAILLRDEAARILGYNNHAEFRIEDKMAKTPKTVDDFLSDLRTRLAPGGKAEIEKLIELKKQDLKQRGISDGSDSHYFLWDHRYYDRLMLEKDYSLDQQKIAEYFPLSTTIEGMLKIFEELFGMVFVEIVGKDRDALAESGSGSDIVWHEDVQVFSVWDDEGEGSGFIGYLYLDLFPREGKYGHAANFNLQPGFIQEDGKRRYPATALVCNFSKPTAKKPSLLKHDEVVTLFHELGHGIHDLVSRTTYARFHGTNTVRDFVEAPSQMLENWCWTPAQLRSLSNHYSYLSPEYEASYKESSGASQKPSQQIPDEYITSLINTKHVNDALFNLRQLHFGTFDMTVHEPASHEEIEKLDVTTTYNKLRKEIAQLDGPEVLGSGEGEKKWGWGNGQATFGHLIGGYDAGYYGYLSSQVYSADMFYTVFKSDPMNGKEGRRYRHTVLERGGSREEMSLLEEFLGRPPSTEAFYKELGISA</sequence>
<evidence type="ECO:0000256" key="6">
    <source>
        <dbReference type="ARBA" id="ARBA00022801"/>
    </source>
</evidence>
<dbReference type="Gene3D" id="1.20.1050.40">
    <property type="entry name" value="Endopeptidase. Chain P, domain 1"/>
    <property type="match status" value="1"/>
</dbReference>
<dbReference type="EMBL" id="ML986496">
    <property type="protein sequence ID" value="KAF2275613.1"/>
    <property type="molecule type" value="Genomic_DNA"/>
</dbReference>
<comment type="cofactor">
    <cofactor evidence="9">
        <name>Zn(2+)</name>
        <dbReference type="ChEBI" id="CHEBI:29105"/>
    </cofactor>
    <text evidence="9">Binds 1 zinc ion.</text>
</comment>
<evidence type="ECO:0000259" key="10">
    <source>
        <dbReference type="Pfam" id="PF01432"/>
    </source>
</evidence>
<proteinExistence type="inferred from homology"/>
<dbReference type="OrthoDB" id="534666at2759"/>
<feature type="domain" description="Peptidase M3A/M3B catalytic" evidence="10">
    <location>
        <begin position="221"/>
        <end position="721"/>
    </location>
</feature>
<evidence type="ECO:0000256" key="9">
    <source>
        <dbReference type="RuleBase" id="RU003435"/>
    </source>
</evidence>
<evidence type="ECO:0000256" key="7">
    <source>
        <dbReference type="ARBA" id="ARBA00022833"/>
    </source>
</evidence>
<dbReference type="SUPFAM" id="SSF55486">
    <property type="entry name" value="Metalloproteases ('zincins'), catalytic domain"/>
    <property type="match status" value="1"/>
</dbReference>
<dbReference type="GO" id="GO:0006518">
    <property type="term" value="P:peptide metabolic process"/>
    <property type="evidence" value="ECO:0007669"/>
    <property type="project" value="TreeGrafter"/>
</dbReference>
<dbReference type="InterPro" id="IPR024080">
    <property type="entry name" value="Neurolysin/TOP_N"/>
</dbReference>
<gene>
    <name evidence="11" type="ORF">EI97DRAFT_378704</name>
</gene>
<dbReference type="Proteomes" id="UP000800097">
    <property type="component" value="Unassembled WGS sequence"/>
</dbReference>
<dbReference type="CDD" id="cd06455">
    <property type="entry name" value="M3A_TOP"/>
    <property type="match status" value="1"/>
</dbReference>
<comment type="similarity">
    <text evidence="2 9">Belongs to the peptidase M3 family.</text>
</comment>
<dbReference type="Gene3D" id="1.10.1370.10">
    <property type="entry name" value="Neurolysin, domain 3"/>
    <property type="match status" value="1"/>
</dbReference>
<dbReference type="GO" id="GO:0004222">
    <property type="term" value="F:metalloendopeptidase activity"/>
    <property type="evidence" value="ECO:0007669"/>
    <property type="project" value="InterPro"/>
</dbReference>
<keyword evidence="8 9" id="KW-0482">Metalloprotease</keyword>
<dbReference type="RefSeq" id="XP_033653152.1">
    <property type="nucleotide sequence ID" value="XM_033795678.1"/>
</dbReference>
<protein>
    <submittedName>
        <fullName evidence="11">Zincin</fullName>
    </submittedName>
</protein>
<evidence type="ECO:0000313" key="11">
    <source>
        <dbReference type="EMBL" id="KAF2275613.1"/>
    </source>
</evidence>
<keyword evidence="7 9" id="KW-0862">Zinc</keyword>
<organism evidence="11 12">
    <name type="scientific">Westerdykella ornata</name>
    <dbReference type="NCBI Taxonomy" id="318751"/>
    <lineage>
        <taxon>Eukaryota</taxon>
        <taxon>Fungi</taxon>
        <taxon>Dikarya</taxon>
        <taxon>Ascomycota</taxon>
        <taxon>Pezizomycotina</taxon>
        <taxon>Dothideomycetes</taxon>
        <taxon>Pleosporomycetidae</taxon>
        <taxon>Pleosporales</taxon>
        <taxon>Sporormiaceae</taxon>
        <taxon>Westerdykella</taxon>
    </lineage>
</organism>
<dbReference type="FunFam" id="1.20.1050.40:FF:000001">
    <property type="entry name" value="Thimet oligopeptidase 1"/>
    <property type="match status" value="1"/>
</dbReference>
<dbReference type="InterPro" id="IPR045090">
    <property type="entry name" value="Pept_M3A_M3B"/>
</dbReference>
<dbReference type="InterPro" id="IPR024079">
    <property type="entry name" value="MetalloPept_cat_dom_sf"/>
</dbReference>
<evidence type="ECO:0000256" key="4">
    <source>
        <dbReference type="ARBA" id="ARBA00022670"/>
    </source>
</evidence>
<dbReference type="GeneID" id="54548853"/>
<dbReference type="AlphaFoldDB" id="A0A6A6JHP3"/>
<accession>A0A6A6JHP3</accession>
<evidence type="ECO:0000256" key="3">
    <source>
        <dbReference type="ARBA" id="ARBA00022490"/>
    </source>
</evidence>
<evidence type="ECO:0000256" key="8">
    <source>
        <dbReference type="ARBA" id="ARBA00023049"/>
    </source>
</evidence>
<evidence type="ECO:0000256" key="1">
    <source>
        <dbReference type="ARBA" id="ARBA00004496"/>
    </source>
</evidence>
<dbReference type="Pfam" id="PF01432">
    <property type="entry name" value="Peptidase_M3"/>
    <property type="match status" value="1"/>
</dbReference>
<dbReference type="Gene3D" id="3.40.390.10">
    <property type="entry name" value="Collagenase (Catalytic Domain)"/>
    <property type="match status" value="1"/>
</dbReference>
<comment type="subcellular location">
    <subcellularLocation>
        <location evidence="1">Cytoplasm</location>
    </subcellularLocation>
</comment>
<dbReference type="PANTHER" id="PTHR11804">
    <property type="entry name" value="PROTEASE M3 THIMET OLIGOPEPTIDASE-RELATED"/>
    <property type="match status" value="1"/>
</dbReference>